<keyword evidence="2" id="KW-1185">Reference proteome</keyword>
<dbReference type="OrthoDB" id="9929065at2"/>
<dbReference type="PATRIC" id="fig|449659.4.peg.1761"/>
<accession>A0A0R2LL09</accession>
<protein>
    <submittedName>
        <fullName evidence="1">Uncharacterized protein</fullName>
    </submittedName>
</protein>
<organism evidence="1 2">
    <name type="scientific">Ligilactobacillus pobuzihii</name>
    <dbReference type="NCBI Taxonomy" id="449659"/>
    <lineage>
        <taxon>Bacteria</taxon>
        <taxon>Bacillati</taxon>
        <taxon>Bacillota</taxon>
        <taxon>Bacilli</taxon>
        <taxon>Lactobacillales</taxon>
        <taxon>Lactobacillaceae</taxon>
        <taxon>Ligilactobacillus</taxon>
    </lineage>
</organism>
<name>A0A0R2LL09_9LACO</name>
<evidence type="ECO:0000313" key="1">
    <source>
        <dbReference type="EMBL" id="KRO02055.1"/>
    </source>
</evidence>
<reference evidence="1 2" key="1">
    <citation type="journal article" date="2015" name="Genome Announc.">
        <title>Expanding the biotechnology potential of lactobacilli through comparative genomics of 213 strains and associated genera.</title>
        <authorList>
            <person name="Sun Z."/>
            <person name="Harris H.M."/>
            <person name="McCann A."/>
            <person name="Guo C."/>
            <person name="Argimon S."/>
            <person name="Zhang W."/>
            <person name="Yang X."/>
            <person name="Jeffery I.B."/>
            <person name="Cooney J.C."/>
            <person name="Kagawa T.F."/>
            <person name="Liu W."/>
            <person name="Song Y."/>
            <person name="Salvetti E."/>
            <person name="Wrobel A."/>
            <person name="Rasinkangas P."/>
            <person name="Parkhill J."/>
            <person name="Rea M.C."/>
            <person name="O'Sullivan O."/>
            <person name="Ritari J."/>
            <person name="Douillard F.P."/>
            <person name="Paul Ross R."/>
            <person name="Yang R."/>
            <person name="Briner A.E."/>
            <person name="Felis G.E."/>
            <person name="de Vos W.M."/>
            <person name="Barrangou R."/>
            <person name="Klaenhammer T.R."/>
            <person name="Caufield P.W."/>
            <person name="Cui Y."/>
            <person name="Zhang H."/>
            <person name="O'Toole P.W."/>
        </authorList>
    </citation>
    <scope>NUCLEOTIDE SEQUENCE [LARGE SCALE GENOMIC DNA]</scope>
    <source>
        <strain evidence="1 2">NBRC 103219</strain>
    </source>
</reference>
<sequence length="73" mass="8683">MVAKNSSFFDSFVEGRSVKRRVREILRTAQVFGHLEDIQLLKDSKRTLYYAIVRDERGFKSRYKVDLTNERLV</sequence>
<proteinExistence type="predicted"/>
<gene>
    <name evidence="1" type="ORF">IV66_GL001725</name>
</gene>
<evidence type="ECO:0000313" key="2">
    <source>
        <dbReference type="Proteomes" id="UP000051886"/>
    </source>
</evidence>
<dbReference type="Proteomes" id="UP000051886">
    <property type="component" value="Unassembled WGS sequence"/>
</dbReference>
<comment type="caution">
    <text evidence="1">The sequence shown here is derived from an EMBL/GenBank/DDBJ whole genome shotgun (WGS) entry which is preliminary data.</text>
</comment>
<dbReference type="AlphaFoldDB" id="A0A0R2LL09"/>
<dbReference type="EMBL" id="JQCN01000004">
    <property type="protein sequence ID" value="KRO02055.1"/>
    <property type="molecule type" value="Genomic_DNA"/>
</dbReference>